<organism evidence="12 13">
    <name type="scientific">Exidia glandulosa HHB12029</name>
    <dbReference type="NCBI Taxonomy" id="1314781"/>
    <lineage>
        <taxon>Eukaryota</taxon>
        <taxon>Fungi</taxon>
        <taxon>Dikarya</taxon>
        <taxon>Basidiomycota</taxon>
        <taxon>Agaricomycotina</taxon>
        <taxon>Agaricomycetes</taxon>
        <taxon>Auriculariales</taxon>
        <taxon>Exidiaceae</taxon>
        <taxon>Exidia</taxon>
    </lineage>
</organism>
<dbReference type="GO" id="GO:0006396">
    <property type="term" value="P:RNA processing"/>
    <property type="evidence" value="ECO:0007669"/>
    <property type="project" value="InterPro"/>
</dbReference>
<reference evidence="12 13" key="1">
    <citation type="journal article" date="2016" name="Mol. Biol. Evol.">
        <title>Comparative Genomics of Early-Diverging Mushroom-Forming Fungi Provides Insights into the Origins of Lignocellulose Decay Capabilities.</title>
        <authorList>
            <person name="Nagy L.G."/>
            <person name="Riley R."/>
            <person name="Tritt A."/>
            <person name="Adam C."/>
            <person name="Daum C."/>
            <person name="Floudas D."/>
            <person name="Sun H."/>
            <person name="Yadav J.S."/>
            <person name="Pangilinan J."/>
            <person name="Larsson K.H."/>
            <person name="Matsuura K."/>
            <person name="Barry K."/>
            <person name="Labutti K."/>
            <person name="Kuo R."/>
            <person name="Ohm R.A."/>
            <person name="Bhattacharya S.S."/>
            <person name="Shirouzu T."/>
            <person name="Yoshinaga Y."/>
            <person name="Martin F.M."/>
            <person name="Grigoriev I.V."/>
            <person name="Hibbett D.S."/>
        </authorList>
    </citation>
    <scope>NUCLEOTIDE SEQUENCE [LARGE SCALE GENOMIC DNA]</scope>
    <source>
        <strain evidence="12 13">HHB12029</strain>
    </source>
</reference>
<dbReference type="GO" id="GO:0003723">
    <property type="term" value="F:RNA binding"/>
    <property type="evidence" value="ECO:0007669"/>
    <property type="project" value="UniProtKB-UniRule"/>
</dbReference>
<evidence type="ECO:0000256" key="6">
    <source>
        <dbReference type="PROSITE-ProRule" id="PRU00657"/>
    </source>
</evidence>
<accession>A0A165MDQ3</accession>
<sequence length="1392" mass="154296">MPDSPAPAPFVARKYQEEIFNSAIRGNVIAALDTGTGKTFIAVNLIKWISSRPSDGHQVVCYLAPTVPLVRQQAAFIHSQLGHVLKTKSFTGEDMVDLWDEAQWLKEFASLDVLVMTPQILLDVLSHARWSLTKVSLLVFDEAHHARKNHVYAQILRNYVAKLPLTQRPKVFGLTASPTWDHKNPTKAKQALEELMNATIIAVKVHQTELSTFAYKPVEQVFLYPSMPLAPTEGSSASMLSLVAGIAPELPELAGLELRRDVLYASLGPYAAEYWTHDFLTSLLAKKVQASGPPSLRPSLARLQAELVSIAPRFSHHSADLDSSQISPKLQLLTDVLNEHHTEHFKCIIFAEQKHVAYALAAILPRLPDTTWISSAALVGHDEGMNSKHQGDVVSAFRSNVYNVLVATSVGEEGLDFQACHLVVRFDGLQTLKAYVQSRGRARRQNSTYVVLLPAEDPSALAKYEEMRDAEPLLRQQYAAASVVDLSGDMDVDEPSALDAELQERYVVETTGATMTYDDAIGKLERLCAAAPSDSYGGILRPLYTVTELAEHSFTATVELPTALPLPRTALRYDTGSQARASKREAKRAAAFAAVKALHLLSAFDDFLLPVNHKRDKRGEDAYGRKAEEIDDIPELMLVDVVRPWAPLGEEVWVHDYCIDGVVACAFVTGNRMPDVDFALDVGMYSLRNPRPMRVDSERRTLLSEFTKTVLRLCGVYMKPLEAPLTFYLALIVPHGHELHVEGMQAFIQQPTTTSWDATLDAEPIMVVNRIRMGHLHVFDRRTTVTASDRPVLVEGPNPELAFECYTAYYDNLFAGRKYTVDVPPSAKLFLLRQLPRTGNIFYHITAETGLDRPAEQKKTRGLQRMVPETLCLRLLLSAAVAKAVQDLPILTRRLTDVVRAQALDLPYIPVNALIEATTLPHAGMAFDNQRLETLGDAFLKLGVSVYAFNRYPFKHEGQLTNVRIPSISNRSLLARARAFGLQRFLTGEVGSRKKWTPLLGDGVVEMPRRSMQECVEALLGAAFATGGVSSALKVGERLGLCFGPADQSWSERYPPMPPPSARRPLLQQLQHDLNYAFTNETLLLEAVTHRTLHFSETPSYERLEFLGDALIDMVVIHDLFTRYPSATCGQLSWARQRAVCNTTLAWIAVNKLNVHECLMQNNIELAKAIDIAKVQLLADPVADVVRHGWKMDMPKALGDVVEAVCAAMFIDMNHDYERVAKQIRFIFGDVLALLHPRMPRDPSTELMLFTGTHGCGKVKFRKSASVEGGRNNSFTVVVHGIEIVKPVQSSSLSLAKSYAAEAALEVQDDEANPFHMIHLCTCPKSKRRRIPQDDIDGSEETNEHTADETEAGFAIQALKAVAADVGPELPEVVPDHAEEVEDMLFLGSAVV</sequence>
<evidence type="ECO:0000256" key="2">
    <source>
        <dbReference type="ARBA" id="ARBA00022741"/>
    </source>
</evidence>
<feature type="domain" description="Dicer dsRNA-binding fold" evidence="11">
    <location>
        <begin position="520"/>
        <end position="618"/>
    </location>
</feature>
<dbReference type="SUPFAM" id="SSF52540">
    <property type="entry name" value="P-loop containing nucleoside triphosphate hydrolases"/>
    <property type="match status" value="1"/>
</dbReference>
<dbReference type="Gene3D" id="1.10.1520.10">
    <property type="entry name" value="Ribonuclease III domain"/>
    <property type="match status" value="2"/>
</dbReference>
<dbReference type="InterPro" id="IPR005034">
    <property type="entry name" value="Dicer_dimerisation"/>
</dbReference>
<dbReference type="InterPro" id="IPR027417">
    <property type="entry name" value="P-loop_NTPase"/>
</dbReference>
<feature type="domain" description="Helicase C-terminal" evidence="10">
    <location>
        <begin position="332"/>
        <end position="487"/>
    </location>
</feature>
<dbReference type="PROSITE" id="PS50142">
    <property type="entry name" value="RNASE_3_2"/>
    <property type="match status" value="2"/>
</dbReference>
<evidence type="ECO:0008006" key="14">
    <source>
        <dbReference type="Google" id="ProtNLM"/>
    </source>
</evidence>
<gene>
    <name evidence="12" type="ORF">EXIGLDRAFT_640865</name>
</gene>
<feature type="domain" description="Helicase ATP-binding" evidence="9">
    <location>
        <begin position="19"/>
        <end position="196"/>
    </location>
</feature>
<keyword evidence="13" id="KW-1185">Reference proteome</keyword>
<dbReference type="SMART" id="SM00535">
    <property type="entry name" value="RIBOc"/>
    <property type="match status" value="2"/>
</dbReference>
<dbReference type="CDD" id="cd00593">
    <property type="entry name" value="RIBOc"/>
    <property type="match status" value="2"/>
</dbReference>
<dbReference type="GO" id="GO:0031047">
    <property type="term" value="P:regulatory ncRNA-mediated gene silencing"/>
    <property type="evidence" value="ECO:0007669"/>
    <property type="project" value="UniProtKB-ARBA"/>
</dbReference>
<dbReference type="STRING" id="1314781.A0A165MDQ3"/>
<dbReference type="InParanoid" id="A0A165MDQ3"/>
<dbReference type="Pfam" id="PF00271">
    <property type="entry name" value="Helicase_C"/>
    <property type="match status" value="1"/>
</dbReference>
<dbReference type="GO" id="GO:0004525">
    <property type="term" value="F:ribonuclease III activity"/>
    <property type="evidence" value="ECO:0007669"/>
    <property type="project" value="InterPro"/>
</dbReference>
<dbReference type="InterPro" id="IPR014001">
    <property type="entry name" value="Helicase_ATP-bd"/>
</dbReference>
<feature type="region of interest" description="Disordered" evidence="7">
    <location>
        <begin position="1329"/>
        <end position="1348"/>
    </location>
</feature>
<evidence type="ECO:0000259" key="10">
    <source>
        <dbReference type="PROSITE" id="PS51194"/>
    </source>
</evidence>
<keyword evidence="1" id="KW-0677">Repeat</keyword>
<keyword evidence="2" id="KW-0547">Nucleotide-binding</keyword>
<evidence type="ECO:0000256" key="7">
    <source>
        <dbReference type="SAM" id="MobiDB-lite"/>
    </source>
</evidence>
<dbReference type="FunCoup" id="A0A165MDQ3">
    <property type="interactions" value="352"/>
</dbReference>
<evidence type="ECO:0000259" key="11">
    <source>
        <dbReference type="PROSITE" id="PS51327"/>
    </source>
</evidence>
<evidence type="ECO:0000313" key="13">
    <source>
        <dbReference type="Proteomes" id="UP000077266"/>
    </source>
</evidence>
<dbReference type="InterPro" id="IPR011545">
    <property type="entry name" value="DEAD/DEAH_box_helicase_dom"/>
</dbReference>
<dbReference type="Proteomes" id="UP000077266">
    <property type="component" value="Unassembled WGS sequence"/>
</dbReference>
<dbReference type="GO" id="GO:0005524">
    <property type="term" value="F:ATP binding"/>
    <property type="evidence" value="ECO:0007669"/>
    <property type="project" value="UniProtKB-KW"/>
</dbReference>
<keyword evidence="6" id="KW-0694">RNA-binding</keyword>
<dbReference type="InterPro" id="IPR036389">
    <property type="entry name" value="RNase_III_sf"/>
</dbReference>
<evidence type="ECO:0000256" key="4">
    <source>
        <dbReference type="ARBA" id="ARBA00022806"/>
    </source>
</evidence>
<comment type="similarity">
    <text evidence="6">Belongs to the helicase family. Dicer subfamily.</text>
</comment>
<dbReference type="InterPro" id="IPR000999">
    <property type="entry name" value="RNase_III_dom"/>
</dbReference>
<dbReference type="PROSITE" id="PS51194">
    <property type="entry name" value="HELICASE_CTER"/>
    <property type="match status" value="1"/>
</dbReference>
<dbReference type="SUPFAM" id="SSF69065">
    <property type="entry name" value="RNase III domain-like"/>
    <property type="match status" value="2"/>
</dbReference>
<evidence type="ECO:0000313" key="12">
    <source>
        <dbReference type="EMBL" id="KZV99118.1"/>
    </source>
</evidence>
<dbReference type="SMART" id="SM00487">
    <property type="entry name" value="DEXDc"/>
    <property type="match status" value="1"/>
</dbReference>
<dbReference type="Pfam" id="PF00636">
    <property type="entry name" value="Ribonuclease_3"/>
    <property type="match status" value="2"/>
</dbReference>
<dbReference type="SMART" id="SM00490">
    <property type="entry name" value="HELICc"/>
    <property type="match status" value="1"/>
</dbReference>
<dbReference type="PANTHER" id="PTHR14950:SF37">
    <property type="entry name" value="ENDORIBONUCLEASE DICER"/>
    <property type="match status" value="1"/>
</dbReference>
<evidence type="ECO:0000256" key="5">
    <source>
        <dbReference type="ARBA" id="ARBA00022840"/>
    </source>
</evidence>
<dbReference type="OrthoDB" id="416741at2759"/>
<dbReference type="PROSITE" id="PS00517">
    <property type="entry name" value="RNASE_3_1"/>
    <property type="match status" value="1"/>
</dbReference>
<dbReference type="Pfam" id="PF03368">
    <property type="entry name" value="Dicer_dimer"/>
    <property type="match status" value="1"/>
</dbReference>
<dbReference type="PANTHER" id="PTHR14950">
    <property type="entry name" value="DICER-RELATED"/>
    <property type="match status" value="1"/>
</dbReference>
<feature type="domain" description="RNase III" evidence="8">
    <location>
        <begin position="888"/>
        <end position="1028"/>
    </location>
</feature>
<dbReference type="PROSITE" id="PS51327">
    <property type="entry name" value="DICER_DSRBF"/>
    <property type="match status" value="1"/>
</dbReference>
<dbReference type="Gene3D" id="3.40.50.300">
    <property type="entry name" value="P-loop containing nucleotide triphosphate hydrolases"/>
    <property type="match status" value="2"/>
</dbReference>
<evidence type="ECO:0000256" key="1">
    <source>
        <dbReference type="ARBA" id="ARBA00022737"/>
    </source>
</evidence>
<dbReference type="GO" id="GO:0004386">
    <property type="term" value="F:helicase activity"/>
    <property type="evidence" value="ECO:0007669"/>
    <property type="project" value="UniProtKB-KW"/>
</dbReference>
<proteinExistence type="inferred from homology"/>
<protein>
    <recommendedName>
        <fullName evidence="14">P-loop containing nucleoside triphosphate hydrolase protein</fullName>
    </recommendedName>
</protein>
<dbReference type="Gene3D" id="3.30.160.380">
    <property type="entry name" value="Dicer dimerisation domain"/>
    <property type="match status" value="1"/>
</dbReference>
<name>A0A165MDQ3_EXIGL</name>
<dbReference type="CDD" id="cd18034">
    <property type="entry name" value="DEXHc_dicer"/>
    <property type="match status" value="1"/>
</dbReference>
<dbReference type="PROSITE" id="PS51192">
    <property type="entry name" value="HELICASE_ATP_BIND_1"/>
    <property type="match status" value="1"/>
</dbReference>
<dbReference type="Pfam" id="PF00270">
    <property type="entry name" value="DEAD"/>
    <property type="match status" value="1"/>
</dbReference>
<feature type="domain" description="RNase III" evidence="8">
    <location>
        <begin position="1067"/>
        <end position="1214"/>
    </location>
</feature>
<dbReference type="EMBL" id="KV425912">
    <property type="protein sequence ID" value="KZV99118.1"/>
    <property type="molecule type" value="Genomic_DNA"/>
</dbReference>
<dbReference type="InterPro" id="IPR001650">
    <property type="entry name" value="Helicase_C-like"/>
</dbReference>
<evidence type="ECO:0000259" key="9">
    <source>
        <dbReference type="PROSITE" id="PS51192"/>
    </source>
</evidence>
<evidence type="ECO:0000256" key="3">
    <source>
        <dbReference type="ARBA" id="ARBA00022801"/>
    </source>
</evidence>
<keyword evidence="3" id="KW-0378">Hydrolase</keyword>
<keyword evidence="5" id="KW-0067">ATP-binding</keyword>
<evidence type="ECO:0000259" key="8">
    <source>
        <dbReference type="PROSITE" id="PS50142"/>
    </source>
</evidence>
<keyword evidence="4" id="KW-0347">Helicase</keyword>
<dbReference type="InterPro" id="IPR038248">
    <property type="entry name" value="Dicer_dimer_sf"/>
</dbReference>